<reference evidence="8" key="1">
    <citation type="submission" date="2024-06" db="EMBL/GenBank/DDBJ databases">
        <authorList>
            <person name="Liu X."/>
            <person name="Lenzi L."/>
            <person name="Haldenby T S."/>
            <person name="Uol C."/>
        </authorList>
    </citation>
    <scope>NUCLEOTIDE SEQUENCE</scope>
</reference>
<evidence type="ECO:0000313" key="9">
    <source>
        <dbReference type="Proteomes" id="UP001497525"/>
    </source>
</evidence>
<sequence>MDSEERPQRSPYCNRIFIQRDFSEGTAVRFQTAPMPYQLRGRISPPRYADAIGRLNKLFDEAEEISPAVCLENTIGCLTAYLAFICMRTHYDKVLRKVTHAVEDLNEKVFLPCGLLMIDPSERGLRVIELCILHPQ</sequence>
<dbReference type="Proteomes" id="UP001497525">
    <property type="component" value="Unassembled WGS sequence"/>
</dbReference>
<dbReference type="InterPro" id="IPR051371">
    <property type="entry name" value="Ras_palmitoyltransferase"/>
</dbReference>
<comment type="subcellular location">
    <subcellularLocation>
        <location evidence="1">Endoplasmic reticulum membrane</location>
        <topology evidence="1">Peripheral membrane protein</topology>
    </subcellularLocation>
</comment>
<evidence type="ECO:0000256" key="6">
    <source>
        <dbReference type="ARBA" id="ARBA00023136"/>
    </source>
</evidence>
<evidence type="ECO:0000256" key="2">
    <source>
        <dbReference type="ARBA" id="ARBA00007732"/>
    </source>
</evidence>
<feature type="domain" description="Golgin subfamily A member 7/ERF4" evidence="7">
    <location>
        <begin position="16"/>
        <end position="129"/>
    </location>
</feature>
<accession>A0AAV2T079</accession>
<dbReference type="PANTHER" id="PTHR13254:SF0">
    <property type="entry name" value="GOLGIN SUBFAMILY A MEMBER 7_ERF4 DOMAIN-CONTAINING PROTEIN"/>
    <property type="match status" value="1"/>
</dbReference>
<organism evidence="8 9">
    <name type="scientific">Calicophoron daubneyi</name>
    <name type="common">Rumen fluke</name>
    <name type="synonym">Paramphistomum daubneyi</name>
    <dbReference type="NCBI Taxonomy" id="300641"/>
    <lineage>
        <taxon>Eukaryota</taxon>
        <taxon>Metazoa</taxon>
        <taxon>Spiralia</taxon>
        <taxon>Lophotrochozoa</taxon>
        <taxon>Platyhelminthes</taxon>
        <taxon>Trematoda</taxon>
        <taxon>Digenea</taxon>
        <taxon>Plagiorchiida</taxon>
        <taxon>Pronocephalata</taxon>
        <taxon>Paramphistomoidea</taxon>
        <taxon>Paramphistomidae</taxon>
        <taxon>Calicophoron</taxon>
    </lineage>
</organism>
<evidence type="ECO:0000256" key="1">
    <source>
        <dbReference type="ARBA" id="ARBA00004406"/>
    </source>
</evidence>
<name>A0AAV2T079_CALDB</name>
<evidence type="ECO:0000313" key="8">
    <source>
        <dbReference type="EMBL" id="CAL5130131.1"/>
    </source>
</evidence>
<comment type="subunit">
    <text evidence="3">Interacts with ERF2.</text>
</comment>
<dbReference type="Pfam" id="PF10256">
    <property type="entry name" value="Erf4"/>
    <property type="match status" value="1"/>
</dbReference>
<gene>
    <name evidence="8" type="ORF">CDAUBV1_LOCUS1566</name>
</gene>
<comment type="caution">
    <text evidence="8">The sequence shown here is derived from an EMBL/GenBank/DDBJ whole genome shotgun (WGS) entry which is preliminary data.</text>
</comment>
<keyword evidence="6" id="KW-0472">Membrane</keyword>
<evidence type="ECO:0000256" key="5">
    <source>
        <dbReference type="ARBA" id="ARBA00022824"/>
    </source>
</evidence>
<evidence type="ECO:0000256" key="3">
    <source>
        <dbReference type="ARBA" id="ARBA00011396"/>
    </source>
</evidence>
<dbReference type="EMBL" id="CAXLJL010000057">
    <property type="protein sequence ID" value="CAL5130131.1"/>
    <property type="molecule type" value="Genomic_DNA"/>
</dbReference>
<dbReference type="GO" id="GO:0002178">
    <property type="term" value="C:palmitoyltransferase complex"/>
    <property type="evidence" value="ECO:0007669"/>
    <property type="project" value="TreeGrafter"/>
</dbReference>
<dbReference type="GO" id="GO:0006612">
    <property type="term" value="P:protein targeting to membrane"/>
    <property type="evidence" value="ECO:0007669"/>
    <property type="project" value="TreeGrafter"/>
</dbReference>
<dbReference type="PANTHER" id="PTHR13254">
    <property type="entry name" value="GOLGI AUTOANTIGEN, GOLGIN SUBFAMILY A, 7"/>
    <property type="match status" value="1"/>
</dbReference>
<dbReference type="InterPro" id="IPR019383">
    <property type="entry name" value="Golgin_A_7/ERF4"/>
</dbReference>
<evidence type="ECO:0000256" key="4">
    <source>
        <dbReference type="ARBA" id="ARBA00018463"/>
    </source>
</evidence>
<proteinExistence type="inferred from homology"/>
<protein>
    <recommendedName>
        <fullName evidence="4">Ras modification protein ERF4</fullName>
    </recommendedName>
</protein>
<evidence type="ECO:0000259" key="7">
    <source>
        <dbReference type="Pfam" id="PF10256"/>
    </source>
</evidence>
<keyword evidence="5" id="KW-0256">Endoplasmic reticulum</keyword>
<dbReference type="AlphaFoldDB" id="A0AAV2T079"/>
<dbReference type="GO" id="GO:0005789">
    <property type="term" value="C:endoplasmic reticulum membrane"/>
    <property type="evidence" value="ECO:0007669"/>
    <property type="project" value="UniProtKB-SubCell"/>
</dbReference>
<comment type="similarity">
    <text evidence="2">Belongs to the ERF4 family.</text>
</comment>